<proteinExistence type="predicted"/>
<comment type="caution">
    <text evidence="3">The sequence shown here is derived from an EMBL/GenBank/DDBJ whole genome shotgun (WGS) entry which is preliminary data.</text>
</comment>
<dbReference type="InterPro" id="IPR011042">
    <property type="entry name" value="6-blade_b-propeller_TolB-like"/>
</dbReference>
<dbReference type="PANTHER" id="PTHR42776:SF27">
    <property type="entry name" value="DIPEPTIDYL PEPTIDASE FAMILY MEMBER 6"/>
    <property type="match status" value="1"/>
</dbReference>
<dbReference type="Pfam" id="PF00326">
    <property type="entry name" value="Peptidase_S9"/>
    <property type="match status" value="1"/>
</dbReference>
<feature type="domain" description="Peptidase S9 prolyl oligopeptidase catalytic" evidence="2">
    <location>
        <begin position="329"/>
        <end position="493"/>
    </location>
</feature>
<dbReference type="SUPFAM" id="SSF53474">
    <property type="entry name" value="alpha/beta-Hydrolases"/>
    <property type="match status" value="1"/>
</dbReference>
<evidence type="ECO:0000313" key="4">
    <source>
        <dbReference type="Proteomes" id="UP000613840"/>
    </source>
</evidence>
<evidence type="ECO:0000256" key="1">
    <source>
        <dbReference type="ARBA" id="ARBA00022801"/>
    </source>
</evidence>
<organism evidence="3 4">
    <name type="scientific">Microlunatus endophyticus</name>
    <dbReference type="NCBI Taxonomy" id="1716077"/>
    <lineage>
        <taxon>Bacteria</taxon>
        <taxon>Bacillati</taxon>
        <taxon>Actinomycetota</taxon>
        <taxon>Actinomycetes</taxon>
        <taxon>Propionibacteriales</taxon>
        <taxon>Propionibacteriaceae</taxon>
        <taxon>Microlunatus</taxon>
    </lineage>
</organism>
<dbReference type="EMBL" id="BMMZ01000001">
    <property type="protein sequence ID" value="GGL46465.1"/>
    <property type="molecule type" value="Genomic_DNA"/>
</dbReference>
<reference evidence="3" key="2">
    <citation type="submission" date="2020-09" db="EMBL/GenBank/DDBJ databases">
        <authorList>
            <person name="Sun Q."/>
            <person name="Zhou Y."/>
        </authorList>
    </citation>
    <scope>NUCLEOTIDE SEQUENCE</scope>
    <source>
        <strain evidence="3">CGMCC 4.7306</strain>
    </source>
</reference>
<sequence length="501" mass="54428">MGCLRLRRLDVLHHQPRFDLEIIDLDSGRVTTAAREIPQQYGLAWSWSPDGATIAYLASEQHSADELWVAAADGTGSRRLIGSADGRYGGFRAGDSHYQAPRWLDHHTVIWHREGEGFLSVPLASGNPTLVPTPTGQVEQWLIDPDESSIPVESADFLYSVRSSAGQVALDQIDPTHGSRRTVTSLPGSISPSQLHVGGWRGGGTFLIQSADQPGELWIGEPEGARRIASLNPYLEPVHTARRISWGEGEAGLAAGVLVPAGSPPATGWPVVISVYGGDRGSRRVDQYEPENGILYPSLLTSRGWAVVYPDLPLTDIDPMRQFAPLVRAALDHLSEVVPINRRRIALIGNSYGSYTALSLLVTMPKTFCAAAVSAPLINPLASYGALYADGRSLEGFWENAQGRMGCPPWEAPQRWLENNPYLWLDRVDAPVLIGVGGPGLPGEEAQAEQLFAGLRRLGRRAELRHYPREGHAPSSWGTAAYGDFATRIVDWITGHDGRVG</sequence>
<dbReference type="Gene3D" id="2.120.10.30">
    <property type="entry name" value="TolB, C-terminal domain"/>
    <property type="match status" value="1"/>
</dbReference>
<dbReference type="GO" id="GO:0004252">
    <property type="term" value="F:serine-type endopeptidase activity"/>
    <property type="evidence" value="ECO:0007669"/>
    <property type="project" value="TreeGrafter"/>
</dbReference>
<gene>
    <name evidence="3" type="ORF">GCM10011575_00530</name>
</gene>
<keyword evidence="4" id="KW-1185">Reference proteome</keyword>
<dbReference type="Proteomes" id="UP000613840">
    <property type="component" value="Unassembled WGS sequence"/>
</dbReference>
<name>A0A917S196_9ACTN</name>
<dbReference type="GO" id="GO:0006508">
    <property type="term" value="P:proteolysis"/>
    <property type="evidence" value="ECO:0007669"/>
    <property type="project" value="InterPro"/>
</dbReference>
<evidence type="ECO:0000259" key="2">
    <source>
        <dbReference type="Pfam" id="PF00326"/>
    </source>
</evidence>
<dbReference type="AlphaFoldDB" id="A0A917S196"/>
<dbReference type="Gene3D" id="3.40.50.1820">
    <property type="entry name" value="alpha/beta hydrolase"/>
    <property type="match status" value="1"/>
</dbReference>
<dbReference type="SUPFAM" id="SSF82171">
    <property type="entry name" value="DPP6 N-terminal domain-like"/>
    <property type="match status" value="1"/>
</dbReference>
<protein>
    <recommendedName>
        <fullName evidence="2">Peptidase S9 prolyl oligopeptidase catalytic domain-containing protein</fullName>
    </recommendedName>
</protein>
<dbReference type="InterPro" id="IPR001375">
    <property type="entry name" value="Peptidase_S9_cat"/>
</dbReference>
<dbReference type="PANTHER" id="PTHR42776">
    <property type="entry name" value="SERINE PEPTIDASE S9 FAMILY MEMBER"/>
    <property type="match status" value="1"/>
</dbReference>
<accession>A0A917S196</accession>
<keyword evidence="1" id="KW-0378">Hydrolase</keyword>
<evidence type="ECO:0000313" key="3">
    <source>
        <dbReference type="EMBL" id="GGL46465.1"/>
    </source>
</evidence>
<dbReference type="InterPro" id="IPR029058">
    <property type="entry name" value="AB_hydrolase_fold"/>
</dbReference>
<reference evidence="3" key="1">
    <citation type="journal article" date="2014" name="Int. J. Syst. Evol. Microbiol.">
        <title>Complete genome sequence of Corynebacterium casei LMG S-19264T (=DSM 44701T), isolated from a smear-ripened cheese.</title>
        <authorList>
            <consortium name="US DOE Joint Genome Institute (JGI-PGF)"/>
            <person name="Walter F."/>
            <person name="Albersmeier A."/>
            <person name="Kalinowski J."/>
            <person name="Ruckert C."/>
        </authorList>
    </citation>
    <scope>NUCLEOTIDE SEQUENCE</scope>
    <source>
        <strain evidence="3">CGMCC 4.7306</strain>
    </source>
</reference>